<dbReference type="EMBL" id="GBXM01063921">
    <property type="protein sequence ID" value="JAH44656.1"/>
    <property type="molecule type" value="Transcribed_RNA"/>
</dbReference>
<name>A0A0E9STL7_ANGAN</name>
<protein>
    <submittedName>
        <fullName evidence="1">Uncharacterized protein</fullName>
    </submittedName>
</protein>
<organism evidence="1">
    <name type="scientific">Anguilla anguilla</name>
    <name type="common">European freshwater eel</name>
    <name type="synonym">Muraena anguilla</name>
    <dbReference type="NCBI Taxonomy" id="7936"/>
    <lineage>
        <taxon>Eukaryota</taxon>
        <taxon>Metazoa</taxon>
        <taxon>Chordata</taxon>
        <taxon>Craniata</taxon>
        <taxon>Vertebrata</taxon>
        <taxon>Euteleostomi</taxon>
        <taxon>Actinopterygii</taxon>
        <taxon>Neopterygii</taxon>
        <taxon>Teleostei</taxon>
        <taxon>Anguilliformes</taxon>
        <taxon>Anguillidae</taxon>
        <taxon>Anguilla</taxon>
    </lineage>
</organism>
<dbReference type="AlphaFoldDB" id="A0A0E9STL7"/>
<sequence>MMFNNVFLPGMPQRLQSIDIFKPINLYKCVL</sequence>
<reference evidence="1" key="1">
    <citation type="submission" date="2014-11" db="EMBL/GenBank/DDBJ databases">
        <authorList>
            <person name="Amaro Gonzalez C."/>
        </authorList>
    </citation>
    <scope>NUCLEOTIDE SEQUENCE</scope>
</reference>
<reference evidence="1" key="2">
    <citation type="journal article" date="2015" name="Fish Shellfish Immunol.">
        <title>Early steps in the European eel (Anguilla anguilla)-Vibrio vulnificus interaction in the gills: Role of the RtxA13 toxin.</title>
        <authorList>
            <person name="Callol A."/>
            <person name="Pajuelo D."/>
            <person name="Ebbesson L."/>
            <person name="Teles M."/>
            <person name="MacKenzie S."/>
            <person name="Amaro C."/>
        </authorList>
    </citation>
    <scope>NUCLEOTIDE SEQUENCE</scope>
</reference>
<evidence type="ECO:0000313" key="1">
    <source>
        <dbReference type="EMBL" id="JAH44656.1"/>
    </source>
</evidence>
<proteinExistence type="predicted"/>
<accession>A0A0E9STL7</accession>